<protein>
    <submittedName>
        <fullName evidence="1">Uncharacterized protein</fullName>
    </submittedName>
</protein>
<gene>
    <name evidence="1" type="ORF">ENP88_05850</name>
</gene>
<reference evidence="1" key="1">
    <citation type="journal article" date="2020" name="mSystems">
        <title>Genome- and Community-Level Interaction Insights into Carbon Utilization and Element Cycling Functions of Hydrothermarchaeota in Hydrothermal Sediment.</title>
        <authorList>
            <person name="Zhou Z."/>
            <person name="Liu Y."/>
            <person name="Xu W."/>
            <person name="Pan J."/>
            <person name="Luo Z.H."/>
            <person name="Li M."/>
        </authorList>
    </citation>
    <scope>NUCLEOTIDE SEQUENCE [LARGE SCALE GENOMIC DNA]</scope>
    <source>
        <strain evidence="1">SpSt-26</strain>
    </source>
</reference>
<evidence type="ECO:0000313" key="1">
    <source>
        <dbReference type="EMBL" id="HEH35657.1"/>
    </source>
</evidence>
<comment type="caution">
    <text evidence="1">The sequence shown here is derived from an EMBL/GenBank/DDBJ whole genome shotgun (WGS) entry which is preliminary data.</text>
</comment>
<accession>A0A7J2TJ92</accession>
<dbReference type="EMBL" id="DSLA01000093">
    <property type="protein sequence ID" value="HEH35657.1"/>
    <property type="molecule type" value="Genomic_DNA"/>
</dbReference>
<organism evidence="1">
    <name type="scientific">Archaeoglobus fulgidus</name>
    <dbReference type="NCBI Taxonomy" id="2234"/>
    <lineage>
        <taxon>Archaea</taxon>
        <taxon>Methanobacteriati</taxon>
        <taxon>Methanobacteriota</taxon>
        <taxon>Archaeoglobi</taxon>
        <taxon>Archaeoglobales</taxon>
        <taxon>Archaeoglobaceae</taxon>
        <taxon>Archaeoglobus</taxon>
    </lineage>
</organism>
<dbReference type="AlphaFoldDB" id="A0A7J2TJ92"/>
<proteinExistence type="predicted"/>
<name>A0A7J2TJ92_ARCFL</name>
<sequence>MRLKRKGESFSDVIIRITRSTSLLEYVESTEFPDELADKVEEVYKARELVAKGERLATILINAAELFKGAYRSKTLMRTSP</sequence>